<dbReference type="InterPro" id="IPR010982">
    <property type="entry name" value="Lambda_DNA-bd_dom_sf"/>
</dbReference>
<dbReference type="GO" id="GO:0003677">
    <property type="term" value="F:DNA binding"/>
    <property type="evidence" value="ECO:0007669"/>
    <property type="project" value="InterPro"/>
</dbReference>
<dbReference type="PROSITE" id="PS50943">
    <property type="entry name" value="HTH_CROC1"/>
    <property type="match status" value="1"/>
</dbReference>
<evidence type="ECO:0000313" key="2">
    <source>
        <dbReference type="EMBL" id="SNR34891.1"/>
    </source>
</evidence>
<dbReference type="InterPro" id="IPR001387">
    <property type="entry name" value="Cro/C1-type_HTH"/>
</dbReference>
<dbReference type="Gene3D" id="1.10.260.40">
    <property type="entry name" value="lambda repressor-like DNA-binding domains"/>
    <property type="match status" value="1"/>
</dbReference>
<keyword evidence="3" id="KW-1185">Reference proteome</keyword>
<dbReference type="SUPFAM" id="SSF47413">
    <property type="entry name" value="lambda repressor-like DNA-binding domains"/>
    <property type="match status" value="1"/>
</dbReference>
<dbReference type="CDD" id="cd00093">
    <property type="entry name" value="HTH_XRE"/>
    <property type="match status" value="1"/>
</dbReference>
<evidence type="ECO:0000313" key="3">
    <source>
        <dbReference type="Proteomes" id="UP000198417"/>
    </source>
</evidence>
<sequence>MTTATRTFHQRIRDARPDVVKRQAKNVHKREIAMKLRVLRDAVGMTQADVARNSDMKEPTIARMEALSGPVPSLDSISRYVEACGGHHDLVITHGDLP</sequence>
<proteinExistence type="predicted"/>
<accession>A0A238VL30</accession>
<organism evidence="2 3">
    <name type="scientific">Puniceibacterium sediminis</name>
    <dbReference type="NCBI Taxonomy" id="1608407"/>
    <lineage>
        <taxon>Bacteria</taxon>
        <taxon>Pseudomonadati</taxon>
        <taxon>Pseudomonadota</taxon>
        <taxon>Alphaproteobacteria</taxon>
        <taxon>Rhodobacterales</taxon>
        <taxon>Paracoccaceae</taxon>
        <taxon>Puniceibacterium</taxon>
    </lineage>
</organism>
<name>A0A238VL30_9RHOB</name>
<evidence type="ECO:0000259" key="1">
    <source>
        <dbReference type="PROSITE" id="PS50943"/>
    </source>
</evidence>
<dbReference type="AlphaFoldDB" id="A0A238VL30"/>
<dbReference type="Proteomes" id="UP000198417">
    <property type="component" value="Unassembled WGS sequence"/>
</dbReference>
<dbReference type="EMBL" id="FZNN01000002">
    <property type="protein sequence ID" value="SNR34891.1"/>
    <property type="molecule type" value="Genomic_DNA"/>
</dbReference>
<dbReference type="SMART" id="SM00530">
    <property type="entry name" value="HTH_XRE"/>
    <property type="match status" value="1"/>
</dbReference>
<feature type="domain" description="HTH cro/C1-type" evidence="1">
    <location>
        <begin position="36"/>
        <end position="91"/>
    </location>
</feature>
<reference evidence="2 3" key="1">
    <citation type="submission" date="2017-06" db="EMBL/GenBank/DDBJ databases">
        <authorList>
            <person name="Kim H.J."/>
            <person name="Triplett B.A."/>
        </authorList>
    </citation>
    <scope>NUCLEOTIDE SEQUENCE [LARGE SCALE GENOMIC DNA]</scope>
    <source>
        <strain evidence="2 3">DSM 29052</strain>
    </source>
</reference>
<dbReference type="Pfam" id="PF13560">
    <property type="entry name" value="HTH_31"/>
    <property type="match status" value="1"/>
</dbReference>
<protein>
    <submittedName>
        <fullName evidence="2">Helix-turn-helix domain-containing protein</fullName>
    </submittedName>
</protein>
<gene>
    <name evidence="2" type="ORF">SAMN06265370_102320</name>
</gene>
<dbReference type="RefSeq" id="WP_176439054.1">
    <property type="nucleotide sequence ID" value="NZ_FZNN01000002.1"/>
</dbReference>